<sequence length="203" mass="23811">MILLQLTLKASGAAHMSPQRRRSSSTSLLWRCLEREKMKEKLKYLSSFLITRVFEEACAKFYSLKFRQQALVEPQVSLEKTCAKARERAERSASEKNFRLLILQRDKICYPMIYKTHNFTKWVFILEAWNKFNSTNFHIDFSMGDSNDVLGYWLCNTSTLLTLLQLTLKASGAAHMSPQWRRSSSASLLWRYLERSRNFLDAF</sequence>
<reference evidence="1" key="1">
    <citation type="journal article" date="2019" name="Sci. Rep.">
        <title>Draft genome of Tanacetum cinerariifolium, the natural source of mosquito coil.</title>
        <authorList>
            <person name="Yamashiro T."/>
            <person name="Shiraishi A."/>
            <person name="Satake H."/>
            <person name="Nakayama K."/>
        </authorList>
    </citation>
    <scope>NUCLEOTIDE SEQUENCE</scope>
</reference>
<gene>
    <name evidence="1" type="ORF">Tci_488978</name>
</gene>
<dbReference type="EMBL" id="BKCJ010248273">
    <property type="protein sequence ID" value="GEZ17005.1"/>
    <property type="molecule type" value="Genomic_DNA"/>
</dbReference>
<protein>
    <submittedName>
        <fullName evidence="1">Myosin-17 isoform X1</fullName>
    </submittedName>
</protein>
<name>A0A699I3Q2_TANCI</name>
<accession>A0A699I3Q2</accession>
<organism evidence="1">
    <name type="scientific">Tanacetum cinerariifolium</name>
    <name type="common">Dalmatian daisy</name>
    <name type="synonym">Chrysanthemum cinerariifolium</name>
    <dbReference type="NCBI Taxonomy" id="118510"/>
    <lineage>
        <taxon>Eukaryota</taxon>
        <taxon>Viridiplantae</taxon>
        <taxon>Streptophyta</taxon>
        <taxon>Embryophyta</taxon>
        <taxon>Tracheophyta</taxon>
        <taxon>Spermatophyta</taxon>
        <taxon>Magnoliopsida</taxon>
        <taxon>eudicotyledons</taxon>
        <taxon>Gunneridae</taxon>
        <taxon>Pentapetalae</taxon>
        <taxon>asterids</taxon>
        <taxon>campanulids</taxon>
        <taxon>Asterales</taxon>
        <taxon>Asteraceae</taxon>
        <taxon>Asteroideae</taxon>
        <taxon>Anthemideae</taxon>
        <taxon>Anthemidinae</taxon>
        <taxon>Tanacetum</taxon>
    </lineage>
</organism>
<proteinExistence type="predicted"/>
<dbReference type="AlphaFoldDB" id="A0A699I3Q2"/>
<comment type="caution">
    <text evidence="1">The sequence shown here is derived from an EMBL/GenBank/DDBJ whole genome shotgun (WGS) entry which is preliminary data.</text>
</comment>
<evidence type="ECO:0000313" key="1">
    <source>
        <dbReference type="EMBL" id="GEZ17005.1"/>
    </source>
</evidence>